<dbReference type="Proteomes" id="UP000075411">
    <property type="component" value="Unassembled WGS sequence"/>
</dbReference>
<evidence type="ECO:0000313" key="1">
    <source>
        <dbReference type="EMBL" id="KXV58945.1"/>
    </source>
</evidence>
<dbReference type="AlphaFoldDB" id="A0A149U0E9"/>
<dbReference type="PATRIC" id="fig|104102.12.peg.704"/>
<gene>
    <name evidence="1" type="ORF">AD947_05000</name>
</gene>
<evidence type="ECO:0000313" key="2">
    <source>
        <dbReference type="Proteomes" id="UP000075411"/>
    </source>
</evidence>
<name>A0A149U0E9_9PROT</name>
<protein>
    <submittedName>
        <fullName evidence="1">Uncharacterized protein</fullName>
    </submittedName>
</protein>
<dbReference type="EMBL" id="LHZT01000110">
    <property type="protein sequence ID" value="KXV58945.1"/>
    <property type="molecule type" value="Genomic_DNA"/>
</dbReference>
<sequence>MFSGPYVLKPDYAWIGPALIFAHPAGKGEGVKTCFLVTFWREGLKESRISAIKAGWQVNKVKEADALLAKELLVCAVGGCLLVSRSKGAFC</sequence>
<comment type="caution">
    <text evidence="1">The sequence shown here is derived from an EMBL/GenBank/DDBJ whole genome shotgun (WGS) entry which is preliminary data.</text>
</comment>
<accession>A0A149U0E9</accession>
<proteinExistence type="predicted"/>
<reference evidence="1 2" key="1">
    <citation type="submission" date="2015-06" db="EMBL/GenBank/DDBJ databases">
        <title>Improved classification and identification of acetic acid bacteria using matrix-assisted laser desorption/ionization time-of-flight mass spectrometry; Gluconobacter nephelii and Gluconobacter uchimurae are later heterotypic synonyms of Gluconobacter japonicus and Gluconobacter oxydans, respectively.</title>
        <authorList>
            <person name="Li L."/>
            <person name="Cleenwerck I."/>
            <person name="De Vuyst L."/>
            <person name="Vandamme P."/>
        </authorList>
    </citation>
    <scope>NUCLEOTIDE SEQUENCE [LARGE SCALE GENOMIC DNA]</scope>
    <source>
        <strain evidence="1 2">LMG 1663</strain>
    </source>
</reference>
<organism evidence="1 2">
    <name type="scientific">Acetobacter tropicalis</name>
    <dbReference type="NCBI Taxonomy" id="104102"/>
    <lineage>
        <taxon>Bacteria</taxon>
        <taxon>Pseudomonadati</taxon>
        <taxon>Pseudomonadota</taxon>
        <taxon>Alphaproteobacteria</taxon>
        <taxon>Acetobacterales</taxon>
        <taxon>Acetobacteraceae</taxon>
        <taxon>Acetobacter</taxon>
    </lineage>
</organism>